<keyword evidence="1" id="KW-1133">Transmembrane helix</keyword>
<dbReference type="PANTHER" id="PTHR11319">
    <property type="entry name" value="G PROTEIN-COUPLED RECEPTOR-RELATED"/>
    <property type="match status" value="1"/>
</dbReference>
<dbReference type="EMBL" id="LGRX02015864">
    <property type="protein sequence ID" value="KAK3262930.1"/>
    <property type="molecule type" value="Genomic_DNA"/>
</dbReference>
<feature type="transmembrane region" description="Helical" evidence="1">
    <location>
        <begin position="307"/>
        <end position="326"/>
    </location>
</feature>
<feature type="transmembrane region" description="Helical" evidence="1">
    <location>
        <begin position="225"/>
        <end position="246"/>
    </location>
</feature>
<feature type="transmembrane region" description="Helical" evidence="1">
    <location>
        <begin position="167"/>
        <end position="188"/>
    </location>
</feature>
<feature type="transmembrane region" description="Helical" evidence="1">
    <location>
        <begin position="195"/>
        <end position="213"/>
    </location>
</feature>
<keyword evidence="3" id="KW-1185">Reference proteome</keyword>
<reference evidence="2 3" key="1">
    <citation type="journal article" date="2015" name="Genome Biol. Evol.">
        <title>Comparative Genomics of a Bacterivorous Green Alga Reveals Evolutionary Causalities and Consequences of Phago-Mixotrophic Mode of Nutrition.</title>
        <authorList>
            <person name="Burns J.A."/>
            <person name="Paasch A."/>
            <person name="Narechania A."/>
            <person name="Kim E."/>
        </authorList>
    </citation>
    <scope>NUCLEOTIDE SEQUENCE [LARGE SCALE GENOMIC DNA]</scope>
    <source>
        <strain evidence="2 3">PLY_AMNH</strain>
    </source>
</reference>
<comment type="caution">
    <text evidence="2">The sequence shown here is derived from an EMBL/GenBank/DDBJ whole genome shotgun (WGS) entry which is preliminary data.</text>
</comment>
<protein>
    <submittedName>
        <fullName evidence="2">Uncharacterized protein</fullName>
    </submittedName>
</protein>
<sequence>MANQAPMCADPRPFRAPVCGPVANQAPVADSVGQSGAPVYDPRATIRPSKREFRGHLSPSVRTRGPIRPPVCGPVANQAPAANQAPVCGPAANQAPASESWNEYKCVLVDSCLGTASGAPGLGYLDTSESTECAEGTSGVLCAVCGETERYFLNGDSCVECASPAEALVVCLFVVLAITAGIISMFYVDAAQHTAIYKIIVRFLQVMHLYIAYIDINWPSLFTMYFKYTAIANLALFSITPVSCISEKIKADFYSQHIFSSLTIPLAALLFEVIYWVYVLKLTFYVGNERAFRRKALHFKKKCFSNALWIIVMAYPGVVSTLFALYRCAEIKDERYLIADYSLLCSGTKYNRFMSFGNLGVALFVIGSPVALVLILWLTRYAEAERAKFHMQARVRSSSRSAAERLAAPALPHSALASLDRLRPFPLPGRTQAPHPHIGGDGYLYLPISSWEEEGEGWSVYVCLVISLDSAALRCALLLGHV</sequence>
<evidence type="ECO:0000256" key="1">
    <source>
        <dbReference type="SAM" id="Phobius"/>
    </source>
</evidence>
<organism evidence="2 3">
    <name type="scientific">Cymbomonas tetramitiformis</name>
    <dbReference type="NCBI Taxonomy" id="36881"/>
    <lineage>
        <taxon>Eukaryota</taxon>
        <taxon>Viridiplantae</taxon>
        <taxon>Chlorophyta</taxon>
        <taxon>Pyramimonadophyceae</taxon>
        <taxon>Pyramimonadales</taxon>
        <taxon>Pyramimonadaceae</taxon>
        <taxon>Cymbomonas</taxon>
    </lineage>
</organism>
<evidence type="ECO:0000313" key="3">
    <source>
        <dbReference type="Proteomes" id="UP001190700"/>
    </source>
</evidence>
<dbReference type="AlphaFoldDB" id="A0AAE0FNI0"/>
<name>A0AAE0FNI0_9CHLO</name>
<dbReference type="Proteomes" id="UP001190700">
    <property type="component" value="Unassembled WGS sequence"/>
</dbReference>
<feature type="transmembrane region" description="Helical" evidence="1">
    <location>
        <begin position="258"/>
        <end position="278"/>
    </location>
</feature>
<keyword evidence="1" id="KW-0472">Membrane</keyword>
<accession>A0AAE0FNI0</accession>
<proteinExistence type="predicted"/>
<dbReference type="PANTHER" id="PTHR11319:SF35">
    <property type="entry name" value="OUTER MEMBRANE PROTEIN PMPC-RELATED"/>
    <property type="match status" value="1"/>
</dbReference>
<feature type="transmembrane region" description="Helical" evidence="1">
    <location>
        <begin position="356"/>
        <end position="378"/>
    </location>
</feature>
<keyword evidence="1" id="KW-0812">Transmembrane</keyword>
<evidence type="ECO:0000313" key="2">
    <source>
        <dbReference type="EMBL" id="KAK3262930.1"/>
    </source>
</evidence>
<gene>
    <name evidence="2" type="ORF">CYMTET_28244</name>
</gene>